<organism evidence="13 14">
    <name type="scientific">Paralvinella palmiformis</name>
    <dbReference type="NCBI Taxonomy" id="53620"/>
    <lineage>
        <taxon>Eukaryota</taxon>
        <taxon>Metazoa</taxon>
        <taxon>Spiralia</taxon>
        <taxon>Lophotrochozoa</taxon>
        <taxon>Annelida</taxon>
        <taxon>Polychaeta</taxon>
        <taxon>Sedentaria</taxon>
        <taxon>Canalipalpata</taxon>
        <taxon>Terebellida</taxon>
        <taxon>Terebelliformia</taxon>
        <taxon>Alvinellidae</taxon>
        <taxon>Paralvinella</taxon>
    </lineage>
</organism>
<keyword evidence="3" id="KW-0813">Transport</keyword>
<feature type="domain" description="ABC transmembrane type-1" evidence="12">
    <location>
        <begin position="527"/>
        <end position="827"/>
    </location>
</feature>
<dbReference type="InterPro" id="IPR050173">
    <property type="entry name" value="ABC_transporter_C-like"/>
</dbReference>
<dbReference type="PANTHER" id="PTHR24223">
    <property type="entry name" value="ATP-BINDING CASSETTE SUB-FAMILY C"/>
    <property type="match status" value="1"/>
</dbReference>
<keyword evidence="5" id="KW-0547">Nucleotide-binding</keyword>
<keyword evidence="4 10" id="KW-0812">Transmembrane</keyword>
<evidence type="ECO:0000256" key="1">
    <source>
        <dbReference type="ARBA" id="ARBA00004141"/>
    </source>
</evidence>
<dbReference type="InterPro" id="IPR036640">
    <property type="entry name" value="ABC1_TM_sf"/>
</dbReference>
<feature type="domain" description="ABC transporter" evidence="11">
    <location>
        <begin position="865"/>
        <end position="1098"/>
    </location>
</feature>
<evidence type="ECO:0000256" key="3">
    <source>
        <dbReference type="ARBA" id="ARBA00022448"/>
    </source>
</evidence>
<dbReference type="PROSITE" id="PS50893">
    <property type="entry name" value="ABC_TRANSPORTER_2"/>
    <property type="match status" value="2"/>
</dbReference>
<dbReference type="CDD" id="cd18601">
    <property type="entry name" value="ABC_6TM_MRP4_D2_like"/>
    <property type="match status" value="1"/>
</dbReference>
<comment type="caution">
    <text evidence="13">The sequence shown here is derived from an EMBL/GenBank/DDBJ whole genome shotgun (WGS) entry which is preliminary data.</text>
</comment>
<proteinExistence type="inferred from homology"/>
<comment type="subcellular location">
    <subcellularLocation>
        <location evidence="1">Membrane</location>
        <topology evidence="1">Multi-pass membrane protein</topology>
    </subcellularLocation>
</comment>
<keyword evidence="8 10" id="KW-0472">Membrane</keyword>
<reference evidence="13" key="1">
    <citation type="journal article" date="2023" name="Mol. Biol. Evol.">
        <title>Third-Generation Sequencing Reveals the Adaptive Role of the Epigenome in Three Deep-Sea Polychaetes.</title>
        <authorList>
            <person name="Perez M."/>
            <person name="Aroh O."/>
            <person name="Sun Y."/>
            <person name="Lan Y."/>
            <person name="Juniper S.K."/>
            <person name="Young C.R."/>
            <person name="Angers B."/>
            <person name="Qian P.Y."/>
        </authorList>
    </citation>
    <scope>NUCLEOTIDE SEQUENCE</scope>
    <source>
        <strain evidence="13">P08H-3</strain>
    </source>
</reference>
<gene>
    <name evidence="13" type="ORF">LSH36_365g04039</name>
</gene>
<dbReference type="InterPro" id="IPR027417">
    <property type="entry name" value="P-loop_NTPase"/>
</dbReference>
<dbReference type="InterPro" id="IPR017871">
    <property type="entry name" value="ABC_transporter-like_CS"/>
</dbReference>
<dbReference type="Gene3D" id="1.20.1560.10">
    <property type="entry name" value="ABC transporter type 1, transmembrane domain"/>
    <property type="match status" value="1"/>
</dbReference>
<dbReference type="AlphaFoldDB" id="A0AAD9JFE0"/>
<keyword evidence="14" id="KW-1185">Reference proteome</keyword>
<feature type="region of interest" description="Disordered" evidence="9">
    <location>
        <begin position="1134"/>
        <end position="1197"/>
    </location>
</feature>
<dbReference type="PANTHER" id="PTHR24223:SF456">
    <property type="entry name" value="MULTIDRUG RESISTANCE-ASSOCIATED PROTEIN LETHAL(2)03659"/>
    <property type="match status" value="1"/>
</dbReference>
<evidence type="ECO:0000259" key="11">
    <source>
        <dbReference type="PROSITE" id="PS50893"/>
    </source>
</evidence>
<dbReference type="FunFam" id="3.40.50.300:FF:000163">
    <property type="entry name" value="Multidrug resistance-associated protein member 4"/>
    <property type="match status" value="1"/>
</dbReference>
<dbReference type="CDD" id="cd03244">
    <property type="entry name" value="ABCC_MRP_domain2"/>
    <property type="match status" value="1"/>
</dbReference>
<evidence type="ECO:0000256" key="6">
    <source>
        <dbReference type="ARBA" id="ARBA00022840"/>
    </source>
</evidence>
<feature type="compositionally biased region" description="Basic and acidic residues" evidence="9">
    <location>
        <begin position="1170"/>
        <end position="1180"/>
    </location>
</feature>
<feature type="compositionally biased region" description="Basic and acidic residues" evidence="9">
    <location>
        <begin position="427"/>
        <end position="436"/>
    </location>
</feature>
<dbReference type="InterPro" id="IPR011527">
    <property type="entry name" value="ABC1_TM_dom"/>
</dbReference>
<name>A0AAD9JFE0_9ANNE</name>
<dbReference type="PROSITE" id="PS00211">
    <property type="entry name" value="ABC_TRANSPORTER_1"/>
    <property type="match status" value="2"/>
</dbReference>
<evidence type="ECO:0000256" key="5">
    <source>
        <dbReference type="ARBA" id="ARBA00022741"/>
    </source>
</evidence>
<evidence type="ECO:0000256" key="4">
    <source>
        <dbReference type="ARBA" id="ARBA00022692"/>
    </source>
</evidence>
<evidence type="ECO:0000256" key="2">
    <source>
        <dbReference type="ARBA" id="ARBA00009726"/>
    </source>
</evidence>
<feature type="region of interest" description="Disordered" evidence="9">
    <location>
        <begin position="426"/>
        <end position="454"/>
    </location>
</feature>
<evidence type="ECO:0000313" key="13">
    <source>
        <dbReference type="EMBL" id="KAK2151385.1"/>
    </source>
</evidence>
<evidence type="ECO:0000313" key="14">
    <source>
        <dbReference type="Proteomes" id="UP001208570"/>
    </source>
</evidence>
<feature type="transmembrane region" description="Helical" evidence="10">
    <location>
        <begin position="776"/>
        <end position="794"/>
    </location>
</feature>
<dbReference type="InterPro" id="IPR047083">
    <property type="entry name" value="ABCC4_TMD2"/>
</dbReference>
<dbReference type="EMBL" id="JAODUP010000365">
    <property type="protein sequence ID" value="KAK2151385.1"/>
    <property type="molecule type" value="Genomic_DNA"/>
</dbReference>
<dbReference type="GO" id="GO:0016020">
    <property type="term" value="C:membrane"/>
    <property type="evidence" value="ECO:0007669"/>
    <property type="project" value="UniProtKB-SubCell"/>
</dbReference>
<keyword evidence="6" id="KW-0067">ATP-binding</keyword>
<dbReference type="GO" id="GO:0016887">
    <property type="term" value="F:ATP hydrolysis activity"/>
    <property type="evidence" value="ECO:0007669"/>
    <property type="project" value="InterPro"/>
</dbReference>
<evidence type="ECO:0008006" key="15">
    <source>
        <dbReference type="Google" id="ProtNLM"/>
    </source>
</evidence>
<feature type="transmembrane region" description="Helical" evidence="10">
    <location>
        <begin position="520"/>
        <end position="542"/>
    </location>
</feature>
<dbReference type="SUPFAM" id="SSF52540">
    <property type="entry name" value="P-loop containing nucleoside triphosphate hydrolases"/>
    <property type="match status" value="2"/>
</dbReference>
<dbReference type="InterPro" id="IPR003439">
    <property type="entry name" value="ABC_transporter-like_ATP-bd"/>
</dbReference>
<dbReference type="Pfam" id="PF00664">
    <property type="entry name" value="ABC_membrane"/>
    <property type="match status" value="1"/>
</dbReference>
<evidence type="ECO:0000256" key="10">
    <source>
        <dbReference type="SAM" id="Phobius"/>
    </source>
</evidence>
<keyword evidence="7 10" id="KW-1133">Transmembrane helix</keyword>
<feature type="compositionally biased region" description="Basic and acidic residues" evidence="9">
    <location>
        <begin position="1146"/>
        <end position="1157"/>
    </location>
</feature>
<dbReference type="FunFam" id="1.20.1560.10:FF:000014">
    <property type="entry name" value="Multidrug resistance-associated protein member 4"/>
    <property type="match status" value="1"/>
</dbReference>
<protein>
    <recommendedName>
        <fullName evidence="15">Multidrug resistance-associated protein 4</fullName>
    </recommendedName>
</protein>
<dbReference type="FunFam" id="3.40.50.300:FF:000482">
    <property type="entry name" value="Multidrug resistance-associated protein member 4"/>
    <property type="match status" value="1"/>
</dbReference>
<feature type="transmembrane region" description="Helical" evidence="10">
    <location>
        <begin position="685"/>
        <end position="704"/>
    </location>
</feature>
<evidence type="ECO:0000256" key="8">
    <source>
        <dbReference type="ARBA" id="ARBA00023136"/>
    </source>
</evidence>
<dbReference type="GO" id="GO:0140359">
    <property type="term" value="F:ABC-type transporter activity"/>
    <property type="evidence" value="ECO:0007669"/>
    <property type="project" value="InterPro"/>
</dbReference>
<dbReference type="Gene3D" id="3.40.50.300">
    <property type="entry name" value="P-loop containing nucleotide triphosphate hydrolases"/>
    <property type="match status" value="2"/>
</dbReference>
<evidence type="ECO:0000256" key="7">
    <source>
        <dbReference type="ARBA" id="ARBA00022989"/>
    </source>
</evidence>
<evidence type="ECO:0000259" key="12">
    <source>
        <dbReference type="PROSITE" id="PS50929"/>
    </source>
</evidence>
<dbReference type="InterPro" id="IPR003593">
    <property type="entry name" value="AAA+_ATPase"/>
</dbReference>
<dbReference type="Proteomes" id="UP001208570">
    <property type="component" value="Unassembled WGS sequence"/>
</dbReference>
<dbReference type="SUPFAM" id="SSF90123">
    <property type="entry name" value="ABC transporter transmembrane region"/>
    <property type="match status" value="1"/>
</dbReference>
<dbReference type="GO" id="GO:0005524">
    <property type="term" value="F:ATP binding"/>
    <property type="evidence" value="ECO:0007669"/>
    <property type="project" value="UniProtKB-KW"/>
</dbReference>
<comment type="similarity">
    <text evidence="2">Belongs to the ABC transporter superfamily. ABCC family. Conjugate transporter (TC 3.A.1.208) subfamily.</text>
</comment>
<feature type="compositionally biased region" description="Polar residues" evidence="9">
    <location>
        <begin position="438"/>
        <end position="451"/>
    </location>
</feature>
<evidence type="ECO:0000256" key="9">
    <source>
        <dbReference type="SAM" id="MobiDB-lite"/>
    </source>
</evidence>
<sequence>MIFSHDRLERKTFNRHVGLEIVVSATSVSLYKLTTYVTMLLVFMFNNTSFKPHIIYMSIALIEVFNLRLRGMNKGTSSVADFLASARRIEKFLMLEELGDTSSSVVLSADKPDLKDCKITAFHLTAIWDKSLSMNTLNDINFEVRPGELLAVIGPVGAGKSSLLMALLSELPLSRGSIKLNGRVAYASQQPWVFSATVRENILFGQPFQNNRYQRAIKAAALSKDLEIMPDGESTMVGERGVSLSGGQKARISLARAIYFDADIYLLDDPLSAVDAAVSRHLFDKCICGVLRDKPRILVTHQLQYLQRADKILILKEGNQVGLGTYDELTNSGMDFSTLLKHEDSEPSLCTSSPTDYISSYPHGDVIIDQERTRLEKLVAAGNVCHKYTDNSSSMNRELSRSLDTDYLSMLGEMPQMSRSLLSKSGEWLHPEDDPAKSSMTKRQTKPTANPSKKHEVYISNGMHMKSLDNLPPHLGSLVSFESLDPDIKPEYVPPEQVEEERAVGSVTTKVYVDYFRQGAGPIGITIFLILNIVSQGAYIMADWWLSMWSNLEEQRQTSIDEHNQLVAAGYNQTNITIIDVPSYRYLYIYTGITLGMFVFGLLRALHVFYILVTAARRLHDKMFGCIIRCPVLFFDTNPVGRILNRFSKDLGSIDETLPLTMYDFLQCALMIIGIILVAGIVNPWVFIPTVPLAILFIFIRRYYLSTSRDIKRLEATTRSPVFSLVSSSLNGLHTLRAYGVQKDFLRQFDVYQNQHSQAWYLFLCTSRWLAVRLDWLCALFITAVALCSVMAATMMNGGLVGLSLTYAIGLMGLFQWGVRQSAEVENQMTSVERIMEYSKLPSEASLQSESKKRPPNDWPQEGCIVTKDVSFRYTEDGPDVLHHLNFCIKPKEKVGIVGRTGAGKSSLIAMLFRLAEPKGFIMVDNINVLEIGLHDLRQKISIIPQDPVLLTGSVRRNLDPFNQHCDTALWNALEEVQLKPAIEELPGRLDFAISEGGVNFSVGQRQVLCLARAILKQNKILIIDEATANVDMRTDGLIQQTIRYKFRDCTVLTIAHRLNTIMDSDRVMVMENGEMKEFDEPFVLLQNGESHFCEMVRQVGQSEFGHLMDVARTAYFRNRTEFSAQAPVQLLLSQPGEGMSPSDDQVTKEADSRSDTLTDDGDVELLSPDSRDVNTRLESTDSDQEVTETMPLNVDV</sequence>
<feature type="domain" description="ABC transporter" evidence="11">
    <location>
        <begin position="122"/>
        <end position="342"/>
    </location>
</feature>
<dbReference type="Pfam" id="PF00005">
    <property type="entry name" value="ABC_tran"/>
    <property type="match status" value="2"/>
</dbReference>
<dbReference type="SMART" id="SM00382">
    <property type="entry name" value="AAA"/>
    <property type="match status" value="2"/>
</dbReference>
<feature type="transmembrane region" description="Helical" evidence="10">
    <location>
        <begin position="21"/>
        <end position="44"/>
    </location>
</feature>
<dbReference type="CDD" id="cd03250">
    <property type="entry name" value="ABCC_MRP_domain1"/>
    <property type="match status" value="1"/>
</dbReference>
<accession>A0AAD9JFE0</accession>
<dbReference type="PROSITE" id="PS50929">
    <property type="entry name" value="ABC_TM1F"/>
    <property type="match status" value="1"/>
</dbReference>
<feature type="transmembrane region" description="Helical" evidence="10">
    <location>
        <begin position="587"/>
        <end position="613"/>
    </location>
</feature>